<dbReference type="InterPro" id="IPR036412">
    <property type="entry name" value="HAD-like_sf"/>
</dbReference>
<organism evidence="1 2">
    <name type="scientific">Paenibacillus glycinis</name>
    <dbReference type="NCBI Taxonomy" id="2697035"/>
    <lineage>
        <taxon>Bacteria</taxon>
        <taxon>Bacillati</taxon>
        <taxon>Bacillota</taxon>
        <taxon>Bacilli</taxon>
        <taxon>Bacillales</taxon>
        <taxon>Paenibacillaceae</taxon>
        <taxon>Paenibacillus</taxon>
    </lineage>
</organism>
<evidence type="ECO:0000313" key="2">
    <source>
        <dbReference type="Proteomes" id="UP000665561"/>
    </source>
</evidence>
<dbReference type="Pfam" id="PF13419">
    <property type="entry name" value="HAD_2"/>
    <property type="match status" value="1"/>
</dbReference>
<dbReference type="Proteomes" id="UP000665561">
    <property type="component" value="Unassembled WGS sequence"/>
</dbReference>
<dbReference type="NCBIfam" id="TIGR01549">
    <property type="entry name" value="HAD-SF-IA-v1"/>
    <property type="match status" value="1"/>
</dbReference>
<dbReference type="InterPro" id="IPR006439">
    <property type="entry name" value="HAD-SF_hydro_IA"/>
</dbReference>
<dbReference type="PROSITE" id="PS01228">
    <property type="entry name" value="COF_1"/>
    <property type="match status" value="1"/>
</dbReference>
<dbReference type="EMBL" id="JAAAMV010000007">
    <property type="protein sequence ID" value="NBD24659.1"/>
    <property type="molecule type" value="Genomic_DNA"/>
</dbReference>
<comment type="caution">
    <text evidence="1">The sequence shown here is derived from an EMBL/GenBank/DDBJ whole genome shotgun (WGS) entry which is preliminary data.</text>
</comment>
<dbReference type="PANTHER" id="PTHR43434">
    <property type="entry name" value="PHOSPHOGLYCOLATE PHOSPHATASE"/>
    <property type="match status" value="1"/>
</dbReference>
<sequence length="211" mass="23330">MKPVMIFDFDGTIVASKLLAIRLFNELSAKHGGRKIDDDQDIARLSDLSIPDRLKALRVPLYKLPGLVMEGKREYHKAAAALQAAEGMREALARLKENGYTMGILSSNTKENIHGFLELNGLDVFDAVHSASNMFGKDKAIRGMAREMGIGLDRIVYVGDELRDVQACKKIGVTVIAVSWGYDSAKLLAEAEPDYLCHTAAELLDIVRRRL</sequence>
<accession>A0ABW9XQK1</accession>
<name>A0ABW9XQK1_9BACL</name>
<dbReference type="Gene3D" id="1.10.150.240">
    <property type="entry name" value="Putative phosphatase, domain 2"/>
    <property type="match status" value="1"/>
</dbReference>
<dbReference type="PANTHER" id="PTHR43434:SF13">
    <property type="entry name" value="PHOSPHOGLYCOLATE PHOSPHATASE"/>
    <property type="match status" value="1"/>
</dbReference>
<dbReference type="SFLD" id="SFLDS00003">
    <property type="entry name" value="Haloacid_Dehalogenase"/>
    <property type="match status" value="1"/>
</dbReference>
<dbReference type="GO" id="GO:0016787">
    <property type="term" value="F:hydrolase activity"/>
    <property type="evidence" value="ECO:0007669"/>
    <property type="project" value="UniProtKB-KW"/>
</dbReference>
<evidence type="ECO:0000313" key="1">
    <source>
        <dbReference type="EMBL" id="NBD24659.1"/>
    </source>
</evidence>
<dbReference type="InterPro" id="IPR023198">
    <property type="entry name" value="PGP-like_dom2"/>
</dbReference>
<dbReference type="InterPro" id="IPR023214">
    <property type="entry name" value="HAD_sf"/>
</dbReference>
<reference evidence="1 2" key="1">
    <citation type="submission" date="2020-01" db="EMBL/GenBank/DDBJ databases">
        <title>Paenibacillus soybeanensis sp. nov. isolated from the nodules of soybean (Glycine max(L.) Merr).</title>
        <authorList>
            <person name="Wang H."/>
        </authorList>
    </citation>
    <scope>NUCLEOTIDE SEQUENCE [LARGE SCALE GENOMIC DNA]</scope>
    <source>
        <strain evidence="1 2">T1</strain>
    </source>
</reference>
<dbReference type="InterPro" id="IPR050155">
    <property type="entry name" value="HAD-like_hydrolase_sf"/>
</dbReference>
<dbReference type="InterPro" id="IPR041492">
    <property type="entry name" value="HAD_2"/>
</dbReference>
<dbReference type="RefSeq" id="WP_161743447.1">
    <property type="nucleotide sequence ID" value="NZ_JAAAMV010000007.1"/>
</dbReference>
<keyword evidence="1" id="KW-0378">Hydrolase</keyword>
<dbReference type="SFLD" id="SFLDG01129">
    <property type="entry name" value="C1.5:_HAD__Beta-PGM__Phosphata"/>
    <property type="match status" value="1"/>
</dbReference>
<keyword evidence="2" id="KW-1185">Reference proteome</keyword>
<gene>
    <name evidence="1" type="ORF">GT019_12320</name>
</gene>
<proteinExistence type="predicted"/>
<dbReference type="SUPFAM" id="SSF56784">
    <property type="entry name" value="HAD-like"/>
    <property type="match status" value="1"/>
</dbReference>
<dbReference type="Gene3D" id="3.40.50.1000">
    <property type="entry name" value="HAD superfamily/HAD-like"/>
    <property type="match status" value="1"/>
</dbReference>
<protein>
    <submittedName>
        <fullName evidence="1">HAD-IA family hydrolase</fullName>
    </submittedName>
</protein>